<dbReference type="SUPFAM" id="SSF53098">
    <property type="entry name" value="Ribonuclease H-like"/>
    <property type="match status" value="1"/>
</dbReference>
<dbReference type="EMBL" id="JABFTP020000124">
    <property type="protein sequence ID" value="KAL3280351.1"/>
    <property type="molecule type" value="Genomic_DNA"/>
</dbReference>
<organism evidence="1 2">
    <name type="scientific">Cryptolaemus montrouzieri</name>
    <dbReference type="NCBI Taxonomy" id="559131"/>
    <lineage>
        <taxon>Eukaryota</taxon>
        <taxon>Metazoa</taxon>
        <taxon>Ecdysozoa</taxon>
        <taxon>Arthropoda</taxon>
        <taxon>Hexapoda</taxon>
        <taxon>Insecta</taxon>
        <taxon>Pterygota</taxon>
        <taxon>Neoptera</taxon>
        <taxon>Endopterygota</taxon>
        <taxon>Coleoptera</taxon>
        <taxon>Polyphaga</taxon>
        <taxon>Cucujiformia</taxon>
        <taxon>Coccinelloidea</taxon>
        <taxon>Coccinellidae</taxon>
        <taxon>Scymninae</taxon>
        <taxon>Scymnini</taxon>
        <taxon>Cryptolaemus</taxon>
    </lineage>
</organism>
<protein>
    <recommendedName>
        <fullName evidence="3">RNase H type-1 domain-containing protein</fullName>
    </recommendedName>
</protein>
<dbReference type="CDD" id="cd09276">
    <property type="entry name" value="Rnase_HI_RT_non_LTR"/>
    <property type="match status" value="1"/>
</dbReference>
<proteinExistence type="predicted"/>
<name>A0ABD2NNS3_9CUCU</name>
<dbReference type="InterPro" id="IPR012337">
    <property type="entry name" value="RNaseH-like_sf"/>
</dbReference>
<keyword evidence="2" id="KW-1185">Reference proteome</keyword>
<comment type="caution">
    <text evidence="1">The sequence shown here is derived from an EMBL/GenBank/DDBJ whole genome shotgun (WGS) entry which is preliminary data.</text>
</comment>
<reference evidence="1 2" key="1">
    <citation type="journal article" date="2021" name="BMC Biol.">
        <title>Horizontally acquired antibacterial genes associated with adaptive radiation of ladybird beetles.</title>
        <authorList>
            <person name="Li H.S."/>
            <person name="Tang X.F."/>
            <person name="Huang Y.H."/>
            <person name="Xu Z.Y."/>
            <person name="Chen M.L."/>
            <person name="Du X.Y."/>
            <person name="Qiu B.Y."/>
            <person name="Chen P.T."/>
            <person name="Zhang W."/>
            <person name="Slipinski A."/>
            <person name="Escalona H.E."/>
            <person name="Waterhouse R.M."/>
            <person name="Zwick A."/>
            <person name="Pang H."/>
        </authorList>
    </citation>
    <scope>NUCLEOTIDE SEQUENCE [LARGE SCALE GENOMIC DNA]</scope>
    <source>
        <strain evidence="1">SYSU2018</strain>
    </source>
</reference>
<dbReference type="Gene3D" id="3.30.420.10">
    <property type="entry name" value="Ribonuclease H-like superfamily/Ribonuclease H"/>
    <property type="match status" value="1"/>
</dbReference>
<dbReference type="Proteomes" id="UP001516400">
    <property type="component" value="Unassembled WGS sequence"/>
</dbReference>
<dbReference type="AlphaFoldDB" id="A0ABD2NNS3"/>
<gene>
    <name evidence="1" type="ORF">HHI36_017840</name>
</gene>
<dbReference type="InterPro" id="IPR036397">
    <property type="entry name" value="RNaseH_sf"/>
</dbReference>
<evidence type="ECO:0000313" key="2">
    <source>
        <dbReference type="Proteomes" id="UP001516400"/>
    </source>
</evidence>
<accession>A0ABD2NNS3</accession>
<evidence type="ECO:0000313" key="1">
    <source>
        <dbReference type="EMBL" id="KAL3280351.1"/>
    </source>
</evidence>
<sequence length="152" mass="17547">METRKQAYKIWSSELLPTFQKDTVQHAHCINTVNSNLQKFKTKTPNEFSEIINRQFKNYNIIFTDASVDNATKFVGVGIYSENPKIKYSERLPDHWSVFSAEMYAIGRAIVCAEEKKIKNLLIASDSLSSIQKLKKWRIDSNNNIISVKVEK</sequence>
<evidence type="ECO:0008006" key="3">
    <source>
        <dbReference type="Google" id="ProtNLM"/>
    </source>
</evidence>